<keyword evidence="1" id="KW-0812">Transmembrane</keyword>
<accession>A0A285MZ46</accession>
<dbReference type="AlphaFoldDB" id="A0A285MZ46"/>
<name>A0A285MZ46_NATPI</name>
<proteinExistence type="predicted"/>
<keyword evidence="3" id="KW-1185">Reference proteome</keyword>
<gene>
    <name evidence="2" type="ORF">SAMN06269185_0028</name>
</gene>
<reference evidence="3" key="1">
    <citation type="submission" date="2017-09" db="EMBL/GenBank/DDBJ databases">
        <authorList>
            <person name="Varghese N."/>
            <person name="Submissions S."/>
        </authorList>
    </citation>
    <scope>NUCLEOTIDE SEQUENCE [LARGE SCALE GENOMIC DNA]</scope>
    <source>
        <strain evidence="3">DSM 27208</strain>
    </source>
</reference>
<evidence type="ECO:0000313" key="3">
    <source>
        <dbReference type="Proteomes" id="UP000219453"/>
    </source>
</evidence>
<evidence type="ECO:0000256" key="1">
    <source>
        <dbReference type="SAM" id="Phobius"/>
    </source>
</evidence>
<feature type="transmembrane region" description="Helical" evidence="1">
    <location>
        <begin position="7"/>
        <end position="24"/>
    </location>
</feature>
<feature type="transmembrane region" description="Helical" evidence="1">
    <location>
        <begin position="44"/>
        <end position="69"/>
    </location>
</feature>
<organism evidence="2 3">
    <name type="scientific">Natronoarchaeum philippinense</name>
    <dbReference type="NCBI Taxonomy" id="558529"/>
    <lineage>
        <taxon>Archaea</taxon>
        <taxon>Methanobacteriati</taxon>
        <taxon>Methanobacteriota</taxon>
        <taxon>Stenosarchaea group</taxon>
        <taxon>Halobacteria</taxon>
        <taxon>Halobacteriales</taxon>
        <taxon>Natronoarchaeaceae</taxon>
    </lineage>
</organism>
<feature type="transmembrane region" description="Helical" evidence="1">
    <location>
        <begin position="81"/>
        <end position="103"/>
    </location>
</feature>
<keyword evidence="1" id="KW-0472">Membrane</keyword>
<dbReference type="EMBL" id="OBEJ01000001">
    <property type="protein sequence ID" value="SNZ02462.1"/>
    <property type="molecule type" value="Genomic_DNA"/>
</dbReference>
<protein>
    <submittedName>
        <fullName evidence="2">Uncharacterized protein</fullName>
    </submittedName>
</protein>
<keyword evidence="1" id="KW-1133">Transmembrane helix</keyword>
<dbReference type="Proteomes" id="UP000219453">
    <property type="component" value="Unassembled WGS sequence"/>
</dbReference>
<dbReference type="OrthoDB" id="205278at2157"/>
<sequence length="117" mass="12427">MVLASIVVFVVSLLIGGLGIYFGAKVVVDVEDYTYAIGTALIGGLLWAIIEFFVPLVGGLLAFFAYLWIINRRYPGGWIEAILIALVAWLAVTVVFVLLAILLPGINSGLSAFGVPA</sequence>
<evidence type="ECO:0000313" key="2">
    <source>
        <dbReference type="EMBL" id="SNZ02462.1"/>
    </source>
</evidence>